<evidence type="ECO:0000313" key="2">
    <source>
        <dbReference type="Proteomes" id="UP001162175"/>
    </source>
</evidence>
<name>A0AA43TZV2_MYCAR</name>
<evidence type="ECO:0000313" key="1">
    <source>
        <dbReference type="EMBL" id="MDI3349780.1"/>
    </source>
</evidence>
<comment type="caution">
    <text evidence="1">The sequence shown here is derived from an EMBL/GenBank/DDBJ whole genome shotgun (WGS) entry which is preliminary data.</text>
</comment>
<dbReference type="Proteomes" id="UP001162175">
    <property type="component" value="Unassembled WGS sequence"/>
</dbReference>
<dbReference type="AlphaFoldDB" id="A0AA43TZV2"/>
<dbReference type="EMBL" id="JAPFAR010000117">
    <property type="protein sequence ID" value="MDI3349780.1"/>
    <property type="molecule type" value="Genomic_DNA"/>
</dbReference>
<organism evidence="1 2">
    <name type="scientific">Mycoplasmopsis arginini</name>
    <name type="common">Mycoplasma arginini</name>
    <dbReference type="NCBI Taxonomy" id="2094"/>
    <lineage>
        <taxon>Bacteria</taxon>
        <taxon>Bacillati</taxon>
        <taxon>Mycoplasmatota</taxon>
        <taxon>Mycoplasmoidales</taxon>
        <taxon>Metamycoplasmataceae</taxon>
        <taxon>Mycoplasmopsis</taxon>
    </lineage>
</organism>
<gene>
    <name evidence="1" type="ORF">DCBHLPFO_00782</name>
</gene>
<sequence>MIVIHDTDEEYEETLIISEDSKKEHHRFDGPSKLVKELEKIPTWNLVSLHNFRILADKPSSSGITIINKRKW</sequence>
<proteinExistence type="predicted"/>
<accession>A0AA43TZV2</accession>
<reference evidence="1" key="1">
    <citation type="submission" date="2022-11" db="EMBL/GenBank/DDBJ databases">
        <title>Draft genome of Mycoplasma arginini isolated from fly.</title>
        <authorList>
            <person name="Severgnini M."/>
            <person name="Gioia G."/>
            <person name="Cremonesi P."/>
            <person name="Moroni P."/>
            <person name="Addis M.F."/>
            <person name="Castiglioni B."/>
        </authorList>
    </citation>
    <scope>NUCLEOTIDE SEQUENCE</scope>
    <source>
        <strain evidence="1">QMP CG1-1632</strain>
    </source>
</reference>
<protein>
    <submittedName>
        <fullName evidence="1">Uncharacterized protein</fullName>
    </submittedName>
</protein>